<dbReference type="PANTHER" id="PTHR48098">
    <property type="entry name" value="ENTEROCHELIN ESTERASE-RELATED"/>
    <property type="match status" value="1"/>
</dbReference>
<evidence type="ECO:0000313" key="2">
    <source>
        <dbReference type="Proteomes" id="UP001209076"/>
    </source>
</evidence>
<name>A0ABT2PVE5_9MOLU</name>
<proteinExistence type="predicted"/>
<dbReference type="RefSeq" id="WP_262096182.1">
    <property type="nucleotide sequence ID" value="NZ_JAOEGN010000007.1"/>
</dbReference>
<dbReference type="SUPFAM" id="SSF53474">
    <property type="entry name" value="alpha/beta-Hydrolases"/>
    <property type="match status" value="1"/>
</dbReference>
<dbReference type="PANTHER" id="PTHR48098:SF1">
    <property type="entry name" value="DIACYLGLYCEROL ACYLTRANSFERASE_MYCOLYLTRANSFERASE AG85A"/>
    <property type="match status" value="1"/>
</dbReference>
<accession>A0ABT2PVE5</accession>
<comment type="caution">
    <text evidence="1">The sequence shown here is derived from an EMBL/GenBank/DDBJ whole genome shotgun (WGS) entry which is preliminary data.</text>
</comment>
<dbReference type="InterPro" id="IPR029058">
    <property type="entry name" value="AB_hydrolase_fold"/>
</dbReference>
<dbReference type="Gene3D" id="3.40.50.1820">
    <property type="entry name" value="alpha/beta hydrolase"/>
    <property type="match status" value="1"/>
</dbReference>
<sequence>MAKLELTFFSQALEMNTTVSVLLPDKLEKNERLRPFYVLHGYNGDHQDWSRFTSIERYMWAYRACVIMPSGFNAYYTDHQVGLAYETYFMKELVPYMESVLPLLKEAYILGLSMGGYGAMKFALGHPKKFIKAVSLSGVMNPDFIRSLPWMSHRLPVFDKIFGKQVSGKNDLRHLVLKDLKSGKLPKLMFTCGTDDFLVEDNRAFKKFLDEHQVDHRFIFDSGEHSWEYWDRNLQKALPFLFDK</sequence>
<organism evidence="1 2">
    <name type="scientific">Paracholeplasma vituli</name>
    <dbReference type="NCBI Taxonomy" id="69473"/>
    <lineage>
        <taxon>Bacteria</taxon>
        <taxon>Bacillati</taxon>
        <taxon>Mycoplasmatota</taxon>
        <taxon>Mollicutes</taxon>
        <taxon>Acholeplasmatales</taxon>
        <taxon>Acholeplasmataceae</taxon>
        <taxon>Paracholeplasma</taxon>
    </lineage>
</organism>
<keyword evidence="2" id="KW-1185">Reference proteome</keyword>
<dbReference type="Proteomes" id="UP001209076">
    <property type="component" value="Unassembled WGS sequence"/>
</dbReference>
<reference evidence="2" key="1">
    <citation type="submission" date="2023-07" db="EMBL/GenBank/DDBJ databases">
        <title>Novel Mycoplasma species identified in domestic and wild animals.</title>
        <authorList>
            <person name="Volokhov D.V."/>
            <person name="Furtak V.A."/>
            <person name="Zagorodnyaya T.A."/>
        </authorList>
    </citation>
    <scope>NUCLEOTIDE SEQUENCE [LARGE SCALE GENOMIC DNA]</scope>
    <source>
        <strain evidence="2">92-19</strain>
    </source>
</reference>
<dbReference type="Pfam" id="PF00756">
    <property type="entry name" value="Esterase"/>
    <property type="match status" value="1"/>
</dbReference>
<dbReference type="InterPro" id="IPR050583">
    <property type="entry name" value="Mycobacterial_A85_antigen"/>
</dbReference>
<evidence type="ECO:0000313" key="1">
    <source>
        <dbReference type="EMBL" id="MCU0104924.1"/>
    </source>
</evidence>
<gene>
    <name evidence="1" type="ORF">N7603_04565</name>
</gene>
<dbReference type="InterPro" id="IPR000801">
    <property type="entry name" value="Esterase-like"/>
</dbReference>
<protein>
    <submittedName>
        <fullName evidence="1">Esterase family protein</fullName>
    </submittedName>
</protein>
<dbReference type="EMBL" id="JAOEGN010000007">
    <property type="protein sequence ID" value="MCU0104924.1"/>
    <property type="molecule type" value="Genomic_DNA"/>
</dbReference>